<accession>A0ABT9P3F7</accession>
<comment type="caution">
    <text evidence="6">The sequence shown here is derived from an EMBL/GenBank/DDBJ whole genome shotgun (WGS) entry which is preliminary data.</text>
</comment>
<proteinExistence type="inferred from homology"/>
<feature type="active site" description="Proton acceptor; specific for L-alanine" evidence="4">
    <location>
        <position position="290"/>
    </location>
</feature>
<evidence type="ECO:0000313" key="6">
    <source>
        <dbReference type="EMBL" id="MDP9827226.1"/>
    </source>
</evidence>
<keyword evidence="7" id="KW-1185">Reference proteome</keyword>
<dbReference type="Pfam" id="PF01168">
    <property type="entry name" value="Ala_racemase_N"/>
    <property type="match status" value="1"/>
</dbReference>
<protein>
    <recommendedName>
        <fullName evidence="4">Alanine racemase</fullName>
        <ecNumber evidence="4">5.1.1.1</ecNumber>
    </recommendedName>
</protein>
<evidence type="ECO:0000256" key="4">
    <source>
        <dbReference type="HAMAP-Rule" id="MF_01201"/>
    </source>
</evidence>
<keyword evidence="2 4" id="KW-0663">Pyridoxal phosphate</keyword>
<dbReference type="EMBL" id="JAUSQZ010000001">
    <property type="protein sequence ID" value="MDP9827226.1"/>
    <property type="molecule type" value="Genomic_DNA"/>
</dbReference>
<organism evidence="6 7">
    <name type="scientific">Kineosporia succinea</name>
    <dbReference type="NCBI Taxonomy" id="84632"/>
    <lineage>
        <taxon>Bacteria</taxon>
        <taxon>Bacillati</taxon>
        <taxon>Actinomycetota</taxon>
        <taxon>Actinomycetes</taxon>
        <taxon>Kineosporiales</taxon>
        <taxon>Kineosporiaceae</taxon>
        <taxon>Kineosporia</taxon>
    </lineage>
</organism>
<evidence type="ECO:0000256" key="3">
    <source>
        <dbReference type="ARBA" id="ARBA00023235"/>
    </source>
</evidence>
<dbReference type="Gene3D" id="3.20.20.10">
    <property type="entry name" value="Alanine racemase"/>
    <property type="match status" value="1"/>
</dbReference>
<name>A0ABT9P3F7_9ACTN</name>
<dbReference type="InterPro" id="IPR001608">
    <property type="entry name" value="Ala_racemase_N"/>
</dbReference>
<feature type="binding site" evidence="4">
    <location>
        <position position="158"/>
    </location>
    <ligand>
        <name>substrate</name>
    </ligand>
</feature>
<keyword evidence="3 4" id="KW-0413">Isomerase</keyword>
<feature type="active site" description="Proton acceptor; specific for D-alanine" evidence="4">
    <location>
        <position position="60"/>
    </location>
</feature>
<comment type="catalytic activity">
    <reaction evidence="4">
        <text>L-alanine = D-alanine</text>
        <dbReference type="Rhea" id="RHEA:20249"/>
        <dbReference type="ChEBI" id="CHEBI:57416"/>
        <dbReference type="ChEBI" id="CHEBI:57972"/>
        <dbReference type="EC" id="5.1.1.1"/>
    </reaction>
</comment>
<comment type="function">
    <text evidence="4">Catalyzes the interconversion of L-alanine and D-alanine. May also act on other amino acids.</text>
</comment>
<gene>
    <name evidence="6" type="ORF">J2S57_002975</name>
</gene>
<reference evidence="6 7" key="1">
    <citation type="submission" date="2023-07" db="EMBL/GenBank/DDBJ databases">
        <title>Sequencing the genomes of 1000 actinobacteria strains.</title>
        <authorList>
            <person name="Klenk H.-P."/>
        </authorList>
    </citation>
    <scope>NUCLEOTIDE SEQUENCE [LARGE SCALE GENOMIC DNA]</scope>
    <source>
        <strain evidence="6 7">DSM 44388</strain>
    </source>
</reference>
<dbReference type="Gene3D" id="2.40.37.10">
    <property type="entry name" value="Lyase, Ornithine Decarboxylase, Chain A, domain 1"/>
    <property type="match status" value="1"/>
</dbReference>
<evidence type="ECO:0000256" key="1">
    <source>
        <dbReference type="ARBA" id="ARBA00001933"/>
    </source>
</evidence>
<dbReference type="PANTHER" id="PTHR30511:SF0">
    <property type="entry name" value="ALANINE RACEMASE, CATABOLIC-RELATED"/>
    <property type="match status" value="1"/>
</dbReference>
<dbReference type="InterPro" id="IPR011079">
    <property type="entry name" value="Ala_racemase_C"/>
</dbReference>
<evidence type="ECO:0000256" key="2">
    <source>
        <dbReference type="ARBA" id="ARBA00022898"/>
    </source>
</evidence>
<dbReference type="GO" id="GO:0008784">
    <property type="term" value="F:alanine racemase activity"/>
    <property type="evidence" value="ECO:0007669"/>
    <property type="project" value="UniProtKB-EC"/>
</dbReference>
<dbReference type="Proteomes" id="UP001235712">
    <property type="component" value="Unassembled WGS sequence"/>
</dbReference>
<dbReference type="HAMAP" id="MF_01201">
    <property type="entry name" value="Ala_racemase"/>
    <property type="match status" value="1"/>
</dbReference>
<dbReference type="InterPro" id="IPR020622">
    <property type="entry name" value="Ala_racemase_pyridoxalP-BS"/>
</dbReference>
<comment type="similarity">
    <text evidence="4">Belongs to the alanine racemase family.</text>
</comment>
<dbReference type="InterPro" id="IPR009006">
    <property type="entry name" value="Ala_racemase/Decarboxylase_C"/>
</dbReference>
<dbReference type="PRINTS" id="PR00992">
    <property type="entry name" value="ALARACEMASE"/>
</dbReference>
<dbReference type="SUPFAM" id="SSF50621">
    <property type="entry name" value="Alanine racemase C-terminal domain-like"/>
    <property type="match status" value="1"/>
</dbReference>
<dbReference type="Pfam" id="PF00842">
    <property type="entry name" value="Ala_racemase_C"/>
    <property type="match status" value="1"/>
</dbReference>
<evidence type="ECO:0000313" key="7">
    <source>
        <dbReference type="Proteomes" id="UP001235712"/>
    </source>
</evidence>
<dbReference type="InterPro" id="IPR029066">
    <property type="entry name" value="PLP-binding_barrel"/>
</dbReference>
<dbReference type="SMART" id="SM01005">
    <property type="entry name" value="Ala_racemase_C"/>
    <property type="match status" value="1"/>
</dbReference>
<dbReference type="PANTHER" id="PTHR30511">
    <property type="entry name" value="ALANINE RACEMASE"/>
    <property type="match status" value="1"/>
</dbReference>
<evidence type="ECO:0000259" key="5">
    <source>
        <dbReference type="SMART" id="SM01005"/>
    </source>
</evidence>
<dbReference type="PROSITE" id="PS00395">
    <property type="entry name" value="ALANINE_RACEMASE"/>
    <property type="match status" value="1"/>
</dbReference>
<feature type="domain" description="Alanine racemase C-terminal" evidence="5">
    <location>
        <begin position="269"/>
        <end position="398"/>
    </location>
</feature>
<dbReference type="InterPro" id="IPR000821">
    <property type="entry name" value="Ala_racemase"/>
</dbReference>
<feature type="modified residue" description="N6-(pyridoxal phosphate)lysine" evidence="4">
    <location>
        <position position="60"/>
    </location>
</feature>
<dbReference type="EC" id="5.1.1.1" evidence="4"/>
<dbReference type="NCBIfam" id="TIGR00492">
    <property type="entry name" value="alr"/>
    <property type="match status" value="1"/>
</dbReference>
<sequence length="403" mass="41021">MSVPEAAGPSGISQAEISSGAVSLPPGLPSAAVVDLDAIAANVRVLRGLAPTAAVMAVVKADAYGHGLLPSARAALAGGASWLGTAQISEALQLRAAGITVPVLSWLTVPGDQFAAAIEHHVDIGVSAPWALAEIAAAARDQGRAARVQLKVDTGLNRNGCTLADWPQLVEDALKLQADGLVSVVGAFSHFVESDAPANPVNELQLAAFRAALEVAEQAGARFEVRHIANSAATLTNPDAHFDLVRPGLAVYGLDPAPGATGETGLRPAMTLLGRVSNVKAVPAGQGVSYGHTYVTSTDTEVAIVPLGYGDGIPRHASSAGPVQLAGHTFHIAGRVCMDQVVVDLAGEGVGRVREGDVAVLFGGAPGEPTAQDWALAAGTISYEIVTRLSARVPRLYIGSAGR</sequence>
<dbReference type="RefSeq" id="WP_307243024.1">
    <property type="nucleotide sequence ID" value="NZ_JAUSQZ010000001.1"/>
</dbReference>
<dbReference type="CDD" id="cd00430">
    <property type="entry name" value="PLPDE_III_AR"/>
    <property type="match status" value="1"/>
</dbReference>
<comment type="pathway">
    <text evidence="4">Amino-acid biosynthesis; D-alanine biosynthesis; D-alanine from L-alanine: step 1/1.</text>
</comment>
<feature type="binding site" evidence="4">
    <location>
        <position position="338"/>
    </location>
    <ligand>
        <name>substrate</name>
    </ligand>
</feature>
<comment type="cofactor">
    <cofactor evidence="1 4">
        <name>pyridoxal 5'-phosphate</name>
        <dbReference type="ChEBI" id="CHEBI:597326"/>
    </cofactor>
</comment>
<dbReference type="SUPFAM" id="SSF51419">
    <property type="entry name" value="PLP-binding barrel"/>
    <property type="match status" value="1"/>
</dbReference>